<dbReference type="GO" id="GO:0051287">
    <property type="term" value="F:NAD binding"/>
    <property type="evidence" value="ECO:0007669"/>
    <property type="project" value="InterPro"/>
</dbReference>
<evidence type="ECO:0000313" key="6">
    <source>
        <dbReference type="EMBL" id="SDY58599.1"/>
    </source>
</evidence>
<feature type="domain" description="D-isomer specific 2-hydroxyacid dehydrogenase NAD-binding" evidence="5">
    <location>
        <begin position="112"/>
        <end position="286"/>
    </location>
</feature>
<evidence type="ECO:0000259" key="4">
    <source>
        <dbReference type="Pfam" id="PF00389"/>
    </source>
</evidence>
<keyword evidence="1 3" id="KW-0560">Oxidoreductase</keyword>
<gene>
    <name evidence="6" type="ORF">SAMN05216564_106262</name>
</gene>
<dbReference type="InterPro" id="IPR006139">
    <property type="entry name" value="D-isomer_2_OHA_DH_cat_dom"/>
</dbReference>
<dbReference type="SUPFAM" id="SSF52283">
    <property type="entry name" value="Formate/glycerate dehydrogenase catalytic domain-like"/>
    <property type="match status" value="1"/>
</dbReference>
<dbReference type="InterPro" id="IPR036291">
    <property type="entry name" value="NAD(P)-bd_dom_sf"/>
</dbReference>
<dbReference type="OrthoDB" id="168224at2157"/>
<dbReference type="PANTHER" id="PTHR43333">
    <property type="entry name" value="2-HACID_DH_C DOMAIN-CONTAINING PROTEIN"/>
    <property type="match status" value="1"/>
</dbReference>
<evidence type="ECO:0000256" key="2">
    <source>
        <dbReference type="ARBA" id="ARBA00023027"/>
    </source>
</evidence>
<name>A0A1H3L302_9EURY</name>
<keyword evidence="2" id="KW-0520">NAD</keyword>
<evidence type="ECO:0000256" key="1">
    <source>
        <dbReference type="ARBA" id="ARBA00023002"/>
    </source>
</evidence>
<dbReference type="Pfam" id="PF00389">
    <property type="entry name" value="2-Hacid_dh"/>
    <property type="match status" value="1"/>
</dbReference>
<organism evidence="6 7">
    <name type="scientific">Halopenitus persicus</name>
    <dbReference type="NCBI Taxonomy" id="1048396"/>
    <lineage>
        <taxon>Archaea</taxon>
        <taxon>Methanobacteriati</taxon>
        <taxon>Methanobacteriota</taxon>
        <taxon>Stenosarchaea group</taxon>
        <taxon>Halobacteria</taxon>
        <taxon>Halobacteriales</taxon>
        <taxon>Haloferacaceae</taxon>
        <taxon>Halopenitus</taxon>
    </lineage>
</organism>
<dbReference type="RefSeq" id="WP_092733439.1">
    <property type="nucleotide sequence ID" value="NZ_FNPC01000006.1"/>
</dbReference>
<comment type="similarity">
    <text evidence="3">Belongs to the D-isomer specific 2-hydroxyacid dehydrogenase family.</text>
</comment>
<dbReference type="Proteomes" id="UP000199079">
    <property type="component" value="Unassembled WGS sequence"/>
</dbReference>
<feature type="domain" description="D-isomer specific 2-hydroxyacid dehydrogenase catalytic" evidence="4">
    <location>
        <begin position="57"/>
        <end position="310"/>
    </location>
</feature>
<dbReference type="Gene3D" id="3.40.50.720">
    <property type="entry name" value="NAD(P)-binding Rossmann-like Domain"/>
    <property type="match status" value="2"/>
</dbReference>
<dbReference type="Pfam" id="PF02826">
    <property type="entry name" value="2-Hacid_dh_C"/>
    <property type="match status" value="1"/>
</dbReference>
<dbReference type="SUPFAM" id="SSF51735">
    <property type="entry name" value="NAD(P)-binding Rossmann-fold domains"/>
    <property type="match status" value="1"/>
</dbReference>
<proteinExistence type="inferred from homology"/>
<keyword evidence="7" id="KW-1185">Reference proteome</keyword>
<dbReference type="GO" id="GO:0016616">
    <property type="term" value="F:oxidoreductase activity, acting on the CH-OH group of donors, NAD or NADP as acceptor"/>
    <property type="evidence" value="ECO:0007669"/>
    <property type="project" value="InterPro"/>
</dbReference>
<dbReference type="EMBL" id="FNPC01000006">
    <property type="protein sequence ID" value="SDY58599.1"/>
    <property type="molecule type" value="Genomic_DNA"/>
</dbReference>
<dbReference type="InterPro" id="IPR006140">
    <property type="entry name" value="D-isomer_DH_NAD-bd"/>
</dbReference>
<protein>
    <submittedName>
        <fullName evidence="6">Phosphoglycerate dehydrogenase</fullName>
    </submittedName>
</protein>
<dbReference type="CDD" id="cd05300">
    <property type="entry name" value="2-Hacid_dh_1"/>
    <property type="match status" value="1"/>
</dbReference>
<evidence type="ECO:0000256" key="3">
    <source>
        <dbReference type="RuleBase" id="RU003719"/>
    </source>
</evidence>
<reference evidence="7" key="1">
    <citation type="submission" date="2016-10" db="EMBL/GenBank/DDBJ databases">
        <authorList>
            <person name="Varghese N."/>
            <person name="Submissions S."/>
        </authorList>
    </citation>
    <scope>NUCLEOTIDE SEQUENCE [LARGE SCALE GENOMIC DNA]</scope>
    <source>
        <strain evidence="7">DC30,IBRC 10041,KCTC 4046</strain>
    </source>
</reference>
<accession>A0A1H3L302</accession>
<evidence type="ECO:0000313" key="7">
    <source>
        <dbReference type="Proteomes" id="UP000199079"/>
    </source>
</evidence>
<dbReference type="PANTHER" id="PTHR43333:SF1">
    <property type="entry name" value="D-ISOMER SPECIFIC 2-HYDROXYACID DEHYDROGENASE NAD-BINDING DOMAIN-CONTAINING PROTEIN"/>
    <property type="match status" value="1"/>
</dbReference>
<sequence length="321" mass="34879">MTRDPDVVVFRQGTEALSPASYADAIRRRLPDLTVALAETPREERDLLPGARIATGISITDEQVELAEELELFVVASSGTDHLPMDRLRDRGILVANASGIHAPGIAEQVLGYLLVFARRIHQGIRQQADNRWRHYQATELMGSTVTVVGLGAIGHAIAERLDAFGVETIGVRYTPEKGGPTDEVVGFDDDDLHAAFARSEYVVLCSPLTETTRRLIGPDEIATLGPDSVVVNVGRGPLVDTDALVEALQVGDLAGCALDVTDPEPLPNDHPLWDLDNAIITPHMGGHTPEHWPRLADVLAENARRLEEGADRDRLRNLVS</sequence>
<dbReference type="AlphaFoldDB" id="A0A1H3L302"/>
<evidence type="ECO:0000259" key="5">
    <source>
        <dbReference type="Pfam" id="PF02826"/>
    </source>
</evidence>